<reference evidence="5" key="1">
    <citation type="submission" date="2024-10" db="EMBL/GenBank/DDBJ databases">
        <authorList>
            <person name="Ryan C."/>
        </authorList>
    </citation>
    <scope>NUCLEOTIDE SEQUENCE [LARGE SCALE GENOMIC DNA]</scope>
</reference>
<dbReference type="Proteomes" id="UP001497457">
    <property type="component" value="Unassembled WGS sequence"/>
</dbReference>
<evidence type="ECO:0000313" key="6">
    <source>
        <dbReference type="Proteomes" id="UP001497457"/>
    </source>
</evidence>
<dbReference type="EMBL" id="CAXIPR030002257">
    <property type="protein sequence ID" value="CAM0149595.1"/>
    <property type="molecule type" value="Genomic_DNA"/>
</dbReference>
<evidence type="ECO:0000256" key="2">
    <source>
        <dbReference type="ARBA" id="ARBA00023163"/>
    </source>
</evidence>
<feature type="region of interest" description="SAW" evidence="3">
    <location>
        <begin position="540"/>
        <end position="615"/>
    </location>
</feature>
<comment type="similarity">
    <text evidence="3">Belongs to the GRAS family.</text>
</comment>
<evidence type="ECO:0008006" key="7">
    <source>
        <dbReference type="Google" id="ProtNLM"/>
    </source>
</evidence>
<feature type="region of interest" description="VHIID" evidence="3">
    <location>
        <begin position="320"/>
        <end position="385"/>
    </location>
</feature>
<dbReference type="PROSITE" id="PS50985">
    <property type="entry name" value="GRAS"/>
    <property type="match status" value="1"/>
</dbReference>
<sequence length="621" mass="69878">MATTPEEFFAEGLTDPSPQSPAVFLDLPPTPDGCQDPLLPDNMALSYISRMLMEEDTDDKLLCQCSDHPALLQVQQPFAQILSSPSSRVDHDNTSRGNTEGVKDLFQNNNGHKSTLDSAFSKGVDAVGAFLKGMEEANMFLPNHNGFRRDEVNRMCRESSSHCGVKKRDNRNTHQDDVSRASKAIKMMEKEEPGAPEMVNEMMFHGYEICIMGMENLRVSMVTESQKNNRKSISEKTRDVVDLRTLLILCAQAVAANNHMSALELLKQIKKHASESGDATQRLAQCFAKGLEARLVGMGSHLWELHMKERPSVMEFLQAYKLYLAAGCFIKVTVTYLIMTIMHAMIGKSKLHIVDYGPHFGFHLAGLLRLLASREGVPPEVKVTAIGCPNLRSCPTEPIEDTGIRLSKCAREFGLPFKFEAIMMKSEKVCTGNLRTDDDEVLVINDLFNFSTLMDESVFFDHPSPRDTVLNNIRNMRPNVFIQSIVNYSCGSSFLSRFRGTLFYYTALFDMLDATIPRENQLRTVLEQGLLGHAALNSIACEGVDLVDRPEKYRQWQVRNQRAGLRQLPLKPRIVKELKEKVKKGHHNDFLISEDGQWLLQGWAGQILFAHSTWVAEDAPF</sequence>
<dbReference type="AlphaFoldDB" id="A0ABC9H3Z7"/>
<dbReference type="InterPro" id="IPR005202">
    <property type="entry name" value="TF_GRAS"/>
</dbReference>
<feature type="region of interest" description="Disordered" evidence="4">
    <location>
        <begin position="83"/>
        <end position="108"/>
    </location>
</feature>
<evidence type="ECO:0000256" key="4">
    <source>
        <dbReference type="SAM" id="MobiDB-lite"/>
    </source>
</evidence>
<evidence type="ECO:0000313" key="5">
    <source>
        <dbReference type="EMBL" id="CAM0149595.1"/>
    </source>
</evidence>
<keyword evidence="1" id="KW-0805">Transcription regulation</keyword>
<organism evidence="5 6">
    <name type="scientific">Urochloa decumbens</name>
    <dbReference type="NCBI Taxonomy" id="240449"/>
    <lineage>
        <taxon>Eukaryota</taxon>
        <taxon>Viridiplantae</taxon>
        <taxon>Streptophyta</taxon>
        <taxon>Embryophyta</taxon>
        <taxon>Tracheophyta</taxon>
        <taxon>Spermatophyta</taxon>
        <taxon>Magnoliopsida</taxon>
        <taxon>Liliopsida</taxon>
        <taxon>Poales</taxon>
        <taxon>Poaceae</taxon>
        <taxon>PACMAD clade</taxon>
        <taxon>Panicoideae</taxon>
        <taxon>Panicodae</taxon>
        <taxon>Paniceae</taxon>
        <taxon>Melinidinae</taxon>
        <taxon>Urochloa</taxon>
    </lineage>
</organism>
<feature type="region of interest" description="Leucine repeat I (LRI)" evidence="3">
    <location>
        <begin position="241"/>
        <end position="301"/>
    </location>
</feature>
<dbReference type="Pfam" id="PF03514">
    <property type="entry name" value="GRAS"/>
    <property type="match status" value="1"/>
</dbReference>
<evidence type="ECO:0000256" key="1">
    <source>
        <dbReference type="ARBA" id="ARBA00023015"/>
    </source>
</evidence>
<keyword evidence="6" id="KW-1185">Reference proteome</keyword>
<feature type="region of interest" description="Leucine repeat II (LRII)" evidence="3">
    <location>
        <begin position="401"/>
        <end position="433"/>
    </location>
</feature>
<comment type="caution">
    <text evidence="3">Lacks conserved residue(s) required for the propagation of feature annotation.</text>
</comment>
<comment type="caution">
    <text evidence="5">The sequence shown here is derived from an EMBL/GenBank/DDBJ whole genome shotgun (WGS) entry which is preliminary data.</text>
</comment>
<gene>
    <name evidence="5" type="ORF">URODEC1_LOCUS122762</name>
</gene>
<proteinExistence type="inferred from homology"/>
<accession>A0ABC9H3Z7</accession>
<feature type="short sequence motif" description="VHIID" evidence="3">
    <location>
        <begin position="351"/>
        <end position="355"/>
    </location>
</feature>
<dbReference type="PANTHER" id="PTHR31636">
    <property type="entry name" value="OSJNBA0084A10.13 PROTEIN-RELATED"/>
    <property type="match status" value="1"/>
</dbReference>
<evidence type="ECO:0000256" key="3">
    <source>
        <dbReference type="PROSITE-ProRule" id="PRU01191"/>
    </source>
</evidence>
<feature type="region of interest" description="Disordered" evidence="4">
    <location>
        <begin position="1"/>
        <end position="20"/>
    </location>
</feature>
<name>A0ABC9H3Z7_9POAL</name>
<keyword evidence="2" id="KW-0804">Transcription</keyword>
<protein>
    <recommendedName>
        <fullName evidence="7">Scarecrow-like protein 9</fullName>
    </recommendedName>
</protein>